<evidence type="ECO:0000313" key="3">
    <source>
        <dbReference type="Proteomes" id="UP001397290"/>
    </source>
</evidence>
<organism evidence="2 3">
    <name type="scientific">Beauveria asiatica</name>
    <dbReference type="NCBI Taxonomy" id="1069075"/>
    <lineage>
        <taxon>Eukaryota</taxon>
        <taxon>Fungi</taxon>
        <taxon>Dikarya</taxon>
        <taxon>Ascomycota</taxon>
        <taxon>Pezizomycotina</taxon>
        <taxon>Sordariomycetes</taxon>
        <taxon>Hypocreomycetidae</taxon>
        <taxon>Hypocreales</taxon>
        <taxon>Cordycipitaceae</taxon>
        <taxon>Beauveria</taxon>
    </lineage>
</organism>
<reference evidence="2 3" key="1">
    <citation type="submission" date="2020-02" db="EMBL/GenBank/DDBJ databases">
        <title>Comparative genomics of the hypocrealean fungal genus Beauvera.</title>
        <authorList>
            <person name="Showalter D.N."/>
            <person name="Bushley K.E."/>
            <person name="Rehner S.A."/>
        </authorList>
    </citation>
    <scope>NUCLEOTIDE SEQUENCE [LARGE SCALE GENOMIC DNA]</scope>
    <source>
        <strain evidence="2 3">ARSEF4384</strain>
    </source>
</reference>
<dbReference type="AlphaFoldDB" id="A0AAW0RQP2"/>
<keyword evidence="1" id="KW-0175">Coiled coil</keyword>
<proteinExistence type="predicted"/>
<protein>
    <submittedName>
        <fullName evidence="2">Uncharacterized protein</fullName>
    </submittedName>
</protein>
<comment type="caution">
    <text evidence="2">The sequence shown here is derived from an EMBL/GenBank/DDBJ whole genome shotgun (WGS) entry which is preliminary data.</text>
</comment>
<feature type="coiled-coil region" evidence="1">
    <location>
        <begin position="22"/>
        <end position="49"/>
    </location>
</feature>
<accession>A0AAW0RQP2</accession>
<dbReference type="Proteomes" id="UP001397290">
    <property type="component" value="Unassembled WGS sequence"/>
</dbReference>
<keyword evidence="3" id="KW-1185">Reference proteome</keyword>
<sequence>MQEASRNYSAHNPVLLHLPVGVTVQERQLPKLEAAKDKTETELDACTDRFLARLRSHTPIRITHLPIRRIRQIFPFILHQLVTRALLGTVTAAQETIATFLPRDVAGMRSTIFAHDHQAARYPGAYKRRLPKYRPRKPCKELLSREARENINGLGAPFQDKNELAIIKCLVKVRAEKEGVSGIVGRVRRGGLRAHSVHGHLISSKPGVFLLRDEMRDFVAEDGCRDAARLIAAVDGFAWIGGGNCSRRRHGVAIFFAVFFFSRVVDEDGDGSSIYASHCDK</sequence>
<evidence type="ECO:0000256" key="1">
    <source>
        <dbReference type="SAM" id="Coils"/>
    </source>
</evidence>
<dbReference type="EMBL" id="JAAHCF010000409">
    <property type="protein sequence ID" value="KAK8144259.1"/>
    <property type="molecule type" value="Genomic_DNA"/>
</dbReference>
<name>A0AAW0RQP2_9HYPO</name>
<gene>
    <name evidence="2" type="ORF">G3M48_006067</name>
</gene>
<evidence type="ECO:0000313" key="2">
    <source>
        <dbReference type="EMBL" id="KAK8144259.1"/>
    </source>
</evidence>